<evidence type="ECO:0000256" key="1">
    <source>
        <dbReference type="ARBA" id="ARBA00003670"/>
    </source>
</evidence>
<dbReference type="RefSeq" id="WP_173533623.1">
    <property type="nucleotide sequence ID" value="NZ_CP054143.1"/>
</dbReference>
<dbReference type="PROSITE" id="PS00781">
    <property type="entry name" value="PEPCASE_1"/>
    <property type="match status" value="1"/>
</dbReference>
<comment type="subunit">
    <text evidence="9">Homotetramer.</text>
</comment>
<dbReference type="GO" id="GO:0015977">
    <property type="term" value="P:carbon fixation"/>
    <property type="evidence" value="ECO:0007669"/>
    <property type="project" value="UniProtKB-UniRule"/>
</dbReference>
<evidence type="ECO:0000256" key="5">
    <source>
        <dbReference type="ARBA" id="ARBA00022842"/>
    </source>
</evidence>
<dbReference type="GO" id="GO:0006107">
    <property type="term" value="P:oxaloacetate metabolic process"/>
    <property type="evidence" value="ECO:0007669"/>
    <property type="project" value="UniProtKB-UniRule"/>
</dbReference>
<dbReference type="SUPFAM" id="SSF51621">
    <property type="entry name" value="Phosphoenolpyruvate/pyruvate domain"/>
    <property type="match status" value="1"/>
</dbReference>
<gene>
    <name evidence="9 11" type="primary">ppc</name>
    <name evidence="11" type="ORF">HQN60_10655</name>
</gene>
<evidence type="ECO:0000256" key="10">
    <source>
        <dbReference type="PROSITE-ProRule" id="PRU10111"/>
    </source>
</evidence>
<organism evidence="11 12">
    <name type="scientific">Deefgea piscis</name>
    <dbReference type="NCBI Taxonomy" id="2739061"/>
    <lineage>
        <taxon>Bacteria</taxon>
        <taxon>Pseudomonadati</taxon>
        <taxon>Pseudomonadota</taxon>
        <taxon>Betaproteobacteria</taxon>
        <taxon>Neisseriales</taxon>
        <taxon>Chitinibacteraceae</taxon>
        <taxon>Deefgea</taxon>
    </lineage>
</organism>
<comment type="catalytic activity">
    <reaction evidence="8 9">
        <text>oxaloacetate + phosphate = phosphoenolpyruvate + hydrogencarbonate</text>
        <dbReference type="Rhea" id="RHEA:28370"/>
        <dbReference type="ChEBI" id="CHEBI:16452"/>
        <dbReference type="ChEBI" id="CHEBI:17544"/>
        <dbReference type="ChEBI" id="CHEBI:43474"/>
        <dbReference type="ChEBI" id="CHEBI:58702"/>
        <dbReference type="EC" id="4.1.1.31"/>
    </reaction>
</comment>
<dbReference type="InterPro" id="IPR018129">
    <property type="entry name" value="PEP_COase_Lys_AS"/>
</dbReference>
<dbReference type="KEGG" id="dee:HQN60_10655"/>
<dbReference type="InterPro" id="IPR015813">
    <property type="entry name" value="Pyrv/PenolPyrv_kinase-like_dom"/>
</dbReference>
<dbReference type="PANTHER" id="PTHR30523">
    <property type="entry name" value="PHOSPHOENOLPYRUVATE CARBOXYLASE"/>
    <property type="match status" value="1"/>
</dbReference>
<evidence type="ECO:0000256" key="9">
    <source>
        <dbReference type="HAMAP-Rule" id="MF_00595"/>
    </source>
</evidence>
<evidence type="ECO:0000256" key="3">
    <source>
        <dbReference type="ARBA" id="ARBA00012305"/>
    </source>
</evidence>
<dbReference type="InterPro" id="IPR022805">
    <property type="entry name" value="PEP_COase_bac/pln-type"/>
</dbReference>
<comment type="cofactor">
    <cofactor evidence="9">
        <name>Mg(2+)</name>
        <dbReference type="ChEBI" id="CHEBI:18420"/>
    </cofactor>
</comment>
<dbReference type="Gene3D" id="1.20.1440.90">
    <property type="entry name" value="Phosphoenolpyruvate/pyruvate domain"/>
    <property type="match status" value="1"/>
</dbReference>
<dbReference type="EC" id="4.1.1.31" evidence="3 9"/>
<comment type="function">
    <text evidence="1 9">Forms oxaloacetate, a four-carbon dicarboxylic acid source for the tricarboxylic acid cycle.</text>
</comment>
<protein>
    <recommendedName>
        <fullName evidence="4 9">Phosphoenolpyruvate carboxylase</fullName>
        <shortName evidence="9">PEPC</shortName>
        <shortName evidence="9">PEPCase</shortName>
        <ecNumber evidence="3 9">4.1.1.31</ecNumber>
    </recommendedName>
</protein>
<evidence type="ECO:0000256" key="7">
    <source>
        <dbReference type="ARBA" id="ARBA00023300"/>
    </source>
</evidence>
<dbReference type="GO" id="GO:0006099">
    <property type="term" value="P:tricarboxylic acid cycle"/>
    <property type="evidence" value="ECO:0007669"/>
    <property type="project" value="InterPro"/>
</dbReference>
<evidence type="ECO:0000313" key="12">
    <source>
        <dbReference type="Proteomes" id="UP000504844"/>
    </source>
</evidence>
<dbReference type="Pfam" id="PF00311">
    <property type="entry name" value="PEPcase"/>
    <property type="match status" value="1"/>
</dbReference>
<evidence type="ECO:0000256" key="8">
    <source>
        <dbReference type="ARBA" id="ARBA00048995"/>
    </source>
</evidence>
<dbReference type="NCBIfam" id="NF000584">
    <property type="entry name" value="PRK00009.1"/>
    <property type="match status" value="1"/>
</dbReference>
<feature type="active site" evidence="9">
    <location>
        <position position="581"/>
    </location>
</feature>
<feature type="active site" evidence="9 10">
    <location>
        <position position="149"/>
    </location>
</feature>
<dbReference type="AlphaFoldDB" id="A0A6M8SUX0"/>
<evidence type="ECO:0000256" key="4">
    <source>
        <dbReference type="ARBA" id="ARBA00022419"/>
    </source>
</evidence>
<comment type="similarity">
    <text evidence="2 9">Belongs to the PEPCase type 1 family.</text>
</comment>
<dbReference type="GO" id="GO:0008964">
    <property type="term" value="F:phosphoenolpyruvate carboxylase activity"/>
    <property type="evidence" value="ECO:0007669"/>
    <property type="project" value="UniProtKB-UniRule"/>
</dbReference>
<keyword evidence="6 9" id="KW-0456">Lyase</keyword>
<evidence type="ECO:0000256" key="2">
    <source>
        <dbReference type="ARBA" id="ARBA00008346"/>
    </source>
</evidence>
<name>A0A6M8SUX0_9NEIS</name>
<keyword evidence="11" id="KW-0670">Pyruvate</keyword>
<keyword evidence="5 9" id="KW-0460">Magnesium</keyword>
<dbReference type="Proteomes" id="UP000504844">
    <property type="component" value="Chromosome"/>
</dbReference>
<sequence>MPVNLPIAEKDQPLKRDLDLLAALLSDTIREQAGAATAEQIEAIRQLAFRYVQGHEPDAGKALARSLSILDMPTTMALVRAFSYFSHLSNIAEDLHHNRRRRAHKIAGSKPQRGSIAAVIDDLLERNVKPSEMLALLADTLIAPVMTAHPTEVKRKTILNCHNALAALLTERDRSQMTPEEVRDNQEAMERVMLTLWQTREVRTVKLTVQDEIENGSTFFRNTFLHEIPRLYQDLEDKFSDMSGEAIQLPNFIQVGSWIGGDRDGNPNVTADVMRYAVSRQAGVALDHYYQQCLKLEGELSMSTRLVAVDQALSELAESAVDDKNRKIGEPYRQAVSAIASRIFATALEIGTFHHELHDVARAAPYKNVEELSADLATIERSLKAHGAVKLANGRLRRLQRAVSVFGFFLAPVDMRQNSAIHEKMIGELFQQAGLEEYSKLNEQSRRTVLLRELSSPRPLICPYDVTYSPEVQQELDILLAAAELQARYGEAVLPNYIISNCESVSDMLEVAVLLNDVGLVSLAPQVRSKVNIIPLFETTPDLRDSGKIMGELFALPQWRLLLNCRNQVQEVMLGYSDSNKEGGYLTSNWELYKAELNLVEVFSAAGVTLRLFHGRGGTVGRGGGPAYDAILAQPAGSVNGQIRITEQGEVITAKYADREVGRRNLEILVAATLDASFQPLIEQTDDVLARRVLMERLSSRAYQFYRDLVYATPDFITYFLEATPITEIPNLNIGSRPAARRNTTSIGDLRAIPWVFSWSQCRLMLPGWYGFGTAVAEYLDETGAEGLALLRELYKTWPFLQVTISNMEMVLAKSDIAIAERYSELVQDQAIAKRIFGRIKAEWQRSVDAVLVITEHAELLGDNPMLARSLDNRLPYLDPLNHLQVELLKRIRSGDDSEELRHAVHLTINGVSAGLRNSG</sequence>
<keyword evidence="12" id="KW-1185">Reference proteome</keyword>
<keyword evidence="7 9" id="KW-0120">Carbon dioxide fixation</keyword>
<evidence type="ECO:0000256" key="6">
    <source>
        <dbReference type="ARBA" id="ARBA00023239"/>
    </source>
</evidence>
<dbReference type="PRINTS" id="PR00150">
    <property type="entry name" value="PEPCARBXLASE"/>
</dbReference>
<dbReference type="EMBL" id="CP054143">
    <property type="protein sequence ID" value="QKJ67120.1"/>
    <property type="molecule type" value="Genomic_DNA"/>
</dbReference>
<dbReference type="InterPro" id="IPR021135">
    <property type="entry name" value="PEP_COase"/>
</dbReference>
<dbReference type="HAMAP" id="MF_00595">
    <property type="entry name" value="PEPcase_type1"/>
    <property type="match status" value="1"/>
</dbReference>
<dbReference type="PANTHER" id="PTHR30523:SF6">
    <property type="entry name" value="PHOSPHOENOLPYRUVATE CARBOXYLASE"/>
    <property type="match status" value="1"/>
</dbReference>
<dbReference type="GO" id="GO:0005829">
    <property type="term" value="C:cytosol"/>
    <property type="evidence" value="ECO:0007669"/>
    <property type="project" value="TreeGrafter"/>
</dbReference>
<evidence type="ECO:0000313" key="11">
    <source>
        <dbReference type="EMBL" id="QKJ67120.1"/>
    </source>
</evidence>
<proteinExistence type="inferred from homology"/>
<reference evidence="11 12" key="1">
    <citation type="submission" date="2020-05" db="EMBL/GenBank/DDBJ databases">
        <title>Complete genome sequence of Deefgea sp. D17.</title>
        <authorList>
            <person name="Bae J.-W."/>
            <person name="Han J.E."/>
        </authorList>
    </citation>
    <scope>NUCLEOTIDE SEQUENCE [LARGE SCALE GENOMIC DNA]</scope>
    <source>
        <strain evidence="11 12">D17</strain>
    </source>
</reference>
<accession>A0A6M8SUX0</accession>
<dbReference type="GO" id="GO:0000287">
    <property type="term" value="F:magnesium ion binding"/>
    <property type="evidence" value="ECO:0007669"/>
    <property type="project" value="UniProtKB-UniRule"/>
</dbReference>